<dbReference type="Proteomes" id="UP000799118">
    <property type="component" value="Unassembled WGS sequence"/>
</dbReference>
<evidence type="ECO:0000259" key="1">
    <source>
        <dbReference type="Pfam" id="PF12770"/>
    </source>
</evidence>
<dbReference type="EMBL" id="ML769817">
    <property type="protein sequence ID" value="KAE9387186.1"/>
    <property type="molecule type" value="Genomic_DNA"/>
</dbReference>
<dbReference type="OrthoDB" id="9991317at2759"/>
<name>A0A6A4GP10_9AGAR</name>
<organism evidence="2 3">
    <name type="scientific">Gymnopus androsaceus JB14</name>
    <dbReference type="NCBI Taxonomy" id="1447944"/>
    <lineage>
        <taxon>Eukaryota</taxon>
        <taxon>Fungi</taxon>
        <taxon>Dikarya</taxon>
        <taxon>Basidiomycota</taxon>
        <taxon>Agaricomycotina</taxon>
        <taxon>Agaricomycetes</taxon>
        <taxon>Agaricomycetidae</taxon>
        <taxon>Agaricales</taxon>
        <taxon>Marasmiineae</taxon>
        <taxon>Omphalotaceae</taxon>
        <taxon>Gymnopus</taxon>
    </lineage>
</organism>
<dbReference type="InterPro" id="IPR024983">
    <property type="entry name" value="CHAT_dom"/>
</dbReference>
<feature type="domain" description="CHAT" evidence="1">
    <location>
        <begin position="264"/>
        <end position="427"/>
    </location>
</feature>
<dbReference type="AlphaFoldDB" id="A0A6A4GP10"/>
<sequence>MPGMIPFPHEWLSAPKYWYMSAIEAYRIFFQLLNRFLINIQDVTNQHTCLASLPDSIASDAAACAIQAGKLDKAVELLEYGQDLIVTNLQILRLPCSDEQQRKADSLLDEFCQINPEGSQEQAKLSRIAHIKKQWRNFLKPKLFSELRKANAEGPMIIVNTSTFRNNVLILHSGQGSPEHITLDGVHLNNMTNFSKVFQGIGEILHLPQHDSRATCPVNIGSLRNTESLLNIFNAPHGVFSLISSELADLRVPKHSRIWWMLPGKSTFLLCHAVVQEYISSYTTNLSALIDAWHQKAKDNATELPSLLAVGVEKYTKASSLPSVKEELDSIQELDLSQIKLNVTVLRNTDATKTNVLRKLQNHSSVHFACHGTLPDASHELHNPFDLALILSSDEELMLCEIMTSVAKTNSDSAFLSACHTVTTEQSKVHESHPVLQ</sequence>
<evidence type="ECO:0000313" key="3">
    <source>
        <dbReference type="Proteomes" id="UP000799118"/>
    </source>
</evidence>
<reference evidence="2" key="1">
    <citation type="journal article" date="2019" name="Environ. Microbiol.">
        <title>Fungal ecological strategies reflected in gene transcription - a case study of two litter decomposers.</title>
        <authorList>
            <person name="Barbi F."/>
            <person name="Kohler A."/>
            <person name="Barry K."/>
            <person name="Baskaran P."/>
            <person name="Daum C."/>
            <person name="Fauchery L."/>
            <person name="Ihrmark K."/>
            <person name="Kuo A."/>
            <person name="LaButti K."/>
            <person name="Lipzen A."/>
            <person name="Morin E."/>
            <person name="Grigoriev I.V."/>
            <person name="Henrissat B."/>
            <person name="Lindahl B."/>
            <person name="Martin F."/>
        </authorList>
    </citation>
    <scope>NUCLEOTIDE SEQUENCE</scope>
    <source>
        <strain evidence="2">JB14</strain>
    </source>
</reference>
<accession>A0A6A4GP10</accession>
<dbReference type="Pfam" id="PF12770">
    <property type="entry name" value="CHAT"/>
    <property type="match status" value="1"/>
</dbReference>
<keyword evidence="3" id="KW-1185">Reference proteome</keyword>
<evidence type="ECO:0000313" key="2">
    <source>
        <dbReference type="EMBL" id="KAE9387186.1"/>
    </source>
</evidence>
<proteinExistence type="predicted"/>
<gene>
    <name evidence="2" type="ORF">BT96DRAFT_948562</name>
</gene>
<protein>
    <recommendedName>
        <fullName evidence="1">CHAT domain-containing protein</fullName>
    </recommendedName>
</protein>